<protein>
    <submittedName>
        <fullName evidence="1">Uncharacterized protein</fullName>
    </submittedName>
</protein>
<name>A0ABR3EU80_9AGAR</name>
<feature type="non-terminal residue" evidence="1">
    <location>
        <position position="1"/>
    </location>
</feature>
<organism evidence="1 2">
    <name type="scientific">Marasmius crinis-equi</name>
    <dbReference type="NCBI Taxonomy" id="585013"/>
    <lineage>
        <taxon>Eukaryota</taxon>
        <taxon>Fungi</taxon>
        <taxon>Dikarya</taxon>
        <taxon>Basidiomycota</taxon>
        <taxon>Agaricomycotina</taxon>
        <taxon>Agaricomycetes</taxon>
        <taxon>Agaricomycetidae</taxon>
        <taxon>Agaricales</taxon>
        <taxon>Marasmiineae</taxon>
        <taxon>Marasmiaceae</taxon>
        <taxon>Marasmius</taxon>
    </lineage>
</organism>
<dbReference type="EMBL" id="JBAHYK010001892">
    <property type="protein sequence ID" value="KAL0566462.1"/>
    <property type="molecule type" value="Genomic_DNA"/>
</dbReference>
<comment type="caution">
    <text evidence="1">The sequence shown here is derived from an EMBL/GenBank/DDBJ whole genome shotgun (WGS) entry which is preliminary data.</text>
</comment>
<evidence type="ECO:0000313" key="2">
    <source>
        <dbReference type="Proteomes" id="UP001465976"/>
    </source>
</evidence>
<proteinExistence type="predicted"/>
<sequence>IESGFIYSTTLLVEYIIMLTRGATAIMFDPTVISTQFSALAPSLLIVQLAYNKSADSIHQSQKVSTVAFADHSGLQESQAHIQDFHDALVTANKSVC</sequence>
<reference evidence="1 2" key="1">
    <citation type="submission" date="2024-02" db="EMBL/GenBank/DDBJ databases">
        <title>A draft genome for the cacao thread blight pathogen Marasmius crinis-equi.</title>
        <authorList>
            <person name="Cohen S.P."/>
            <person name="Baruah I.K."/>
            <person name="Amoako-Attah I."/>
            <person name="Bukari Y."/>
            <person name="Meinhardt L.W."/>
            <person name="Bailey B.A."/>
        </authorList>
    </citation>
    <scope>NUCLEOTIDE SEQUENCE [LARGE SCALE GENOMIC DNA]</scope>
    <source>
        <strain evidence="1 2">GH-76</strain>
    </source>
</reference>
<gene>
    <name evidence="1" type="ORF">V5O48_015550</name>
</gene>
<accession>A0ABR3EU80</accession>
<dbReference type="Proteomes" id="UP001465976">
    <property type="component" value="Unassembled WGS sequence"/>
</dbReference>
<evidence type="ECO:0000313" key="1">
    <source>
        <dbReference type="EMBL" id="KAL0566462.1"/>
    </source>
</evidence>
<keyword evidence="2" id="KW-1185">Reference proteome</keyword>